<keyword evidence="4 9" id="KW-1133">Transmembrane helix</keyword>
<dbReference type="Proteomes" id="UP000708208">
    <property type="component" value="Unassembled WGS sequence"/>
</dbReference>
<keyword evidence="5 9" id="KW-0472">Membrane</keyword>
<dbReference type="PROSITE" id="PS50068">
    <property type="entry name" value="LDLRA_2"/>
    <property type="match status" value="1"/>
</dbReference>
<evidence type="ECO:0000259" key="11">
    <source>
        <dbReference type="PROSITE" id="PS50835"/>
    </source>
</evidence>
<feature type="disulfide bond" evidence="7">
    <location>
        <begin position="182"/>
        <end position="200"/>
    </location>
</feature>
<dbReference type="CDD" id="cd00112">
    <property type="entry name" value="LDLa"/>
    <property type="match status" value="1"/>
</dbReference>
<dbReference type="InterPro" id="IPR003599">
    <property type="entry name" value="Ig_sub"/>
</dbReference>
<dbReference type="InterPro" id="IPR050685">
    <property type="entry name" value="LDLR"/>
</dbReference>
<evidence type="ECO:0000256" key="8">
    <source>
        <dbReference type="SAM" id="MobiDB-lite"/>
    </source>
</evidence>
<dbReference type="PROSITE" id="PS01209">
    <property type="entry name" value="LDLRA_1"/>
    <property type="match status" value="1"/>
</dbReference>
<dbReference type="GO" id="GO:0005886">
    <property type="term" value="C:plasma membrane"/>
    <property type="evidence" value="ECO:0007669"/>
    <property type="project" value="TreeGrafter"/>
</dbReference>
<evidence type="ECO:0000313" key="12">
    <source>
        <dbReference type="EMBL" id="CAG7832160.1"/>
    </source>
</evidence>
<comment type="subcellular location">
    <subcellularLocation>
        <location evidence="1">Membrane</location>
        <topology evidence="1">Single-pass membrane protein</topology>
    </subcellularLocation>
</comment>
<dbReference type="PANTHER" id="PTHR24270">
    <property type="entry name" value="LOW-DENSITY LIPOPROTEIN RECEPTOR-RELATED"/>
    <property type="match status" value="1"/>
</dbReference>
<keyword evidence="10" id="KW-0732">Signal</keyword>
<evidence type="ECO:0000256" key="2">
    <source>
        <dbReference type="ARBA" id="ARBA00022692"/>
    </source>
</evidence>
<dbReference type="OrthoDB" id="2019384at2759"/>
<dbReference type="GO" id="GO:0012505">
    <property type="term" value="C:endomembrane system"/>
    <property type="evidence" value="ECO:0007669"/>
    <property type="project" value="UniProtKB-SubCell"/>
</dbReference>
<feature type="chain" id="PRO_5035272280" description="Ig-like domain-containing protein" evidence="10">
    <location>
        <begin position="19"/>
        <end position="498"/>
    </location>
</feature>
<feature type="signal peptide" evidence="10">
    <location>
        <begin position="1"/>
        <end position="18"/>
    </location>
</feature>
<organism evidence="12 13">
    <name type="scientific">Allacma fusca</name>
    <dbReference type="NCBI Taxonomy" id="39272"/>
    <lineage>
        <taxon>Eukaryota</taxon>
        <taxon>Metazoa</taxon>
        <taxon>Ecdysozoa</taxon>
        <taxon>Arthropoda</taxon>
        <taxon>Hexapoda</taxon>
        <taxon>Collembola</taxon>
        <taxon>Symphypleona</taxon>
        <taxon>Sminthuridae</taxon>
        <taxon>Allacma</taxon>
    </lineage>
</organism>
<keyword evidence="6 7" id="KW-1015">Disulfide bond</keyword>
<feature type="region of interest" description="Disordered" evidence="8">
    <location>
        <begin position="405"/>
        <end position="433"/>
    </location>
</feature>
<keyword evidence="13" id="KW-1185">Reference proteome</keyword>
<evidence type="ECO:0000256" key="1">
    <source>
        <dbReference type="ARBA" id="ARBA00004167"/>
    </source>
</evidence>
<keyword evidence="2 9" id="KW-0812">Transmembrane</keyword>
<feature type="disulfide bond" evidence="7">
    <location>
        <begin position="175"/>
        <end position="187"/>
    </location>
</feature>
<sequence length="498" mass="54279">MISGWAKSLLWRWALVIAQIGACIEGVVVTNSGSTINGDGLHSSSDLIKQKLSLFISPAPNNPQNVMVKRIEETLNLTCFLKYNEIGDDNRSQSAEHMYDEVYKLSWYLPMAPQNSKHRTITIAMQNALTLIVSNLKESDSGDYTCEARKFSENNSNLIMSSSLKVTIKPKKNSCGDAAFPCPTSECIPKHFLCDGRQDCKDGADENPLHCGKDACEGKLQCDDGRCISRHFCCERQEPNCTTRIKPTCCKQLLVFSNMDHGQFPPQSQQFSDMGFIQTTIYTVIGCAMAFMFIITIMVIAICRVHLKRSSLQHYPHHLPQSGQRQDSWGNIFLHTTGGGIPYTSAASGLLVTYNINNGVQFVGRPVNPPPYSEVIRAPPREGPPPPYASDENIASASAVPSSIAPNNKLISTAPTPQRSTRPNGNGSNNRNLQTRTVYTLEDGADVSAALEPLLSENNNGDINGNSTSEVSVEPNSNLGVSAPEGITNSSTISGCQI</sequence>
<evidence type="ECO:0000256" key="6">
    <source>
        <dbReference type="ARBA" id="ARBA00023157"/>
    </source>
</evidence>
<comment type="caution">
    <text evidence="12">The sequence shown here is derived from an EMBL/GenBank/DDBJ whole genome shotgun (WGS) entry which is preliminary data.</text>
</comment>
<gene>
    <name evidence="12" type="ORF">AFUS01_LOCUS41862</name>
</gene>
<feature type="compositionally biased region" description="Polar residues" evidence="8">
    <location>
        <begin position="487"/>
        <end position="498"/>
    </location>
</feature>
<evidence type="ECO:0000256" key="5">
    <source>
        <dbReference type="ARBA" id="ARBA00023136"/>
    </source>
</evidence>
<feature type="domain" description="Ig-like" evidence="11">
    <location>
        <begin position="63"/>
        <end position="167"/>
    </location>
</feature>
<dbReference type="CDD" id="cd00096">
    <property type="entry name" value="Ig"/>
    <property type="match status" value="1"/>
</dbReference>
<dbReference type="AlphaFoldDB" id="A0A8J2M2U2"/>
<evidence type="ECO:0000313" key="13">
    <source>
        <dbReference type="Proteomes" id="UP000708208"/>
    </source>
</evidence>
<dbReference type="PROSITE" id="PS50835">
    <property type="entry name" value="IG_LIKE"/>
    <property type="match status" value="1"/>
</dbReference>
<feature type="region of interest" description="Disordered" evidence="8">
    <location>
        <begin position="478"/>
        <end position="498"/>
    </location>
</feature>
<feature type="compositionally biased region" description="Polar residues" evidence="8">
    <location>
        <begin position="409"/>
        <end position="433"/>
    </location>
</feature>
<dbReference type="SMART" id="SM00192">
    <property type="entry name" value="LDLa"/>
    <property type="match status" value="1"/>
</dbReference>
<evidence type="ECO:0000256" key="9">
    <source>
        <dbReference type="SAM" id="Phobius"/>
    </source>
</evidence>
<proteinExistence type="predicted"/>
<comment type="caution">
    <text evidence="7">Lacks conserved residue(s) required for the propagation of feature annotation.</text>
</comment>
<evidence type="ECO:0000256" key="7">
    <source>
        <dbReference type="PROSITE-ProRule" id="PRU00124"/>
    </source>
</evidence>
<evidence type="ECO:0000256" key="10">
    <source>
        <dbReference type="SAM" id="SignalP"/>
    </source>
</evidence>
<accession>A0A8J2M2U2</accession>
<dbReference type="InterPro" id="IPR023415">
    <property type="entry name" value="LDLR_class-A_CS"/>
</dbReference>
<dbReference type="EMBL" id="CAJVCH010563757">
    <property type="protein sequence ID" value="CAG7832160.1"/>
    <property type="molecule type" value="Genomic_DNA"/>
</dbReference>
<evidence type="ECO:0000256" key="4">
    <source>
        <dbReference type="ARBA" id="ARBA00022989"/>
    </source>
</evidence>
<dbReference type="SMART" id="SM00409">
    <property type="entry name" value="IG"/>
    <property type="match status" value="1"/>
</dbReference>
<keyword evidence="3" id="KW-0677">Repeat</keyword>
<name>A0A8J2M2U2_9HEXA</name>
<dbReference type="InterPro" id="IPR007110">
    <property type="entry name" value="Ig-like_dom"/>
</dbReference>
<dbReference type="InterPro" id="IPR002172">
    <property type="entry name" value="LDrepeatLR_classA_rpt"/>
</dbReference>
<protein>
    <recommendedName>
        <fullName evidence="11">Ig-like domain-containing protein</fullName>
    </recommendedName>
</protein>
<feature type="transmembrane region" description="Helical" evidence="9">
    <location>
        <begin position="281"/>
        <end position="303"/>
    </location>
</feature>
<evidence type="ECO:0000256" key="3">
    <source>
        <dbReference type="ARBA" id="ARBA00022737"/>
    </source>
</evidence>
<reference evidence="12" key="1">
    <citation type="submission" date="2021-06" db="EMBL/GenBank/DDBJ databases">
        <authorList>
            <person name="Hodson N. C."/>
            <person name="Mongue J. A."/>
            <person name="Jaron S. K."/>
        </authorList>
    </citation>
    <scope>NUCLEOTIDE SEQUENCE</scope>
</reference>
<dbReference type="Pfam" id="PF00057">
    <property type="entry name" value="Ldl_recept_a"/>
    <property type="match status" value="1"/>
</dbReference>